<evidence type="ECO:0000313" key="3">
    <source>
        <dbReference type="Proteomes" id="UP000287651"/>
    </source>
</evidence>
<sequence length="98" mass="11142">MNAMDYAHSINKIRILPSRRNHKKTEKDEEKLEDSNESLVGETIAQQEAIPLEKLKGFRNTTGDPFSRSNDPNTSTGLSYQTLVYSGRAISRPFRTRS</sequence>
<name>A0A427AG38_ENSVE</name>
<dbReference type="EMBL" id="AMZH03002550">
    <property type="protein sequence ID" value="RRT75209.1"/>
    <property type="molecule type" value="Genomic_DNA"/>
</dbReference>
<reference evidence="2 3" key="1">
    <citation type="journal article" date="2014" name="Agronomy (Basel)">
        <title>A Draft Genome Sequence for Ensete ventricosum, the Drought-Tolerant Tree Against Hunger.</title>
        <authorList>
            <person name="Harrison J."/>
            <person name="Moore K.A."/>
            <person name="Paszkiewicz K."/>
            <person name="Jones T."/>
            <person name="Grant M."/>
            <person name="Ambacheew D."/>
            <person name="Muzemil S."/>
            <person name="Studholme D.J."/>
        </authorList>
    </citation>
    <scope>NUCLEOTIDE SEQUENCE [LARGE SCALE GENOMIC DNA]</scope>
</reference>
<feature type="region of interest" description="Disordered" evidence="1">
    <location>
        <begin position="17"/>
        <end position="80"/>
    </location>
</feature>
<dbReference type="AlphaFoldDB" id="A0A427AG38"/>
<accession>A0A427AG38</accession>
<feature type="compositionally biased region" description="Polar residues" evidence="1">
    <location>
        <begin position="59"/>
        <end position="80"/>
    </location>
</feature>
<gene>
    <name evidence="2" type="ORF">B296_00031486</name>
</gene>
<evidence type="ECO:0000256" key="1">
    <source>
        <dbReference type="SAM" id="MobiDB-lite"/>
    </source>
</evidence>
<proteinExistence type="predicted"/>
<protein>
    <submittedName>
        <fullName evidence="2">Uncharacterized protein</fullName>
    </submittedName>
</protein>
<dbReference type="Proteomes" id="UP000287651">
    <property type="component" value="Unassembled WGS sequence"/>
</dbReference>
<feature type="compositionally biased region" description="Basic and acidic residues" evidence="1">
    <location>
        <begin position="25"/>
        <end position="34"/>
    </location>
</feature>
<organism evidence="2 3">
    <name type="scientific">Ensete ventricosum</name>
    <name type="common">Abyssinian banana</name>
    <name type="synonym">Musa ensete</name>
    <dbReference type="NCBI Taxonomy" id="4639"/>
    <lineage>
        <taxon>Eukaryota</taxon>
        <taxon>Viridiplantae</taxon>
        <taxon>Streptophyta</taxon>
        <taxon>Embryophyta</taxon>
        <taxon>Tracheophyta</taxon>
        <taxon>Spermatophyta</taxon>
        <taxon>Magnoliopsida</taxon>
        <taxon>Liliopsida</taxon>
        <taxon>Zingiberales</taxon>
        <taxon>Musaceae</taxon>
        <taxon>Ensete</taxon>
    </lineage>
</organism>
<comment type="caution">
    <text evidence="2">The sequence shown here is derived from an EMBL/GenBank/DDBJ whole genome shotgun (WGS) entry which is preliminary data.</text>
</comment>
<evidence type="ECO:0000313" key="2">
    <source>
        <dbReference type="EMBL" id="RRT75209.1"/>
    </source>
</evidence>